<dbReference type="InterPro" id="IPR051675">
    <property type="entry name" value="Endo/Exo/Phosphatase_dom_1"/>
</dbReference>
<evidence type="ECO:0000256" key="1">
    <source>
        <dbReference type="SAM" id="MobiDB-lite"/>
    </source>
</evidence>
<reference evidence="2" key="2">
    <citation type="journal article" date="2021" name="PeerJ">
        <title>Extensive microbial diversity within the chicken gut microbiome revealed by metagenomics and culture.</title>
        <authorList>
            <person name="Gilroy R."/>
            <person name="Ravi A."/>
            <person name="Getino M."/>
            <person name="Pursley I."/>
            <person name="Horton D.L."/>
            <person name="Alikhan N.F."/>
            <person name="Baker D."/>
            <person name="Gharbi K."/>
            <person name="Hall N."/>
            <person name="Watson M."/>
            <person name="Adriaenssens E.M."/>
            <person name="Foster-Nyarko E."/>
            <person name="Jarju S."/>
            <person name="Secka A."/>
            <person name="Antonio M."/>
            <person name="Oren A."/>
            <person name="Chaudhuri R.R."/>
            <person name="La Ragione R."/>
            <person name="Hildebrand F."/>
            <person name="Pallen M.J."/>
        </authorList>
    </citation>
    <scope>NUCLEOTIDE SEQUENCE</scope>
    <source>
        <strain evidence="2">10037</strain>
    </source>
</reference>
<proteinExistence type="predicted"/>
<dbReference type="SUPFAM" id="SSF47781">
    <property type="entry name" value="RuvA domain 2-like"/>
    <property type="match status" value="1"/>
</dbReference>
<protein>
    <submittedName>
        <fullName evidence="2">Helix-hairpin-helix domain-containing protein</fullName>
    </submittedName>
</protein>
<name>A0A9D9NAF6_9BACT</name>
<dbReference type="PANTHER" id="PTHR21180:SF32">
    <property type="entry name" value="ENDONUCLEASE_EXONUCLEASE_PHOSPHATASE FAMILY DOMAIN-CONTAINING PROTEIN 1"/>
    <property type="match status" value="1"/>
</dbReference>
<organism evidence="2 3">
    <name type="scientific">Candidatus Merdivivens pullistercoris</name>
    <dbReference type="NCBI Taxonomy" id="2840873"/>
    <lineage>
        <taxon>Bacteria</taxon>
        <taxon>Pseudomonadati</taxon>
        <taxon>Bacteroidota</taxon>
        <taxon>Bacteroidia</taxon>
        <taxon>Bacteroidales</taxon>
        <taxon>Muribaculaceae</taxon>
        <taxon>Muribaculaceae incertae sedis</taxon>
        <taxon>Candidatus Merdivivens</taxon>
    </lineage>
</organism>
<dbReference type="Pfam" id="PF12836">
    <property type="entry name" value="HHH_3"/>
    <property type="match status" value="1"/>
</dbReference>
<dbReference type="GO" id="GO:0015628">
    <property type="term" value="P:protein secretion by the type II secretion system"/>
    <property type="evidence" value="ECO:0007669"/>
    <property type="project" value="TreeGrafter"/>
</dbReference>
<comment type="caution">
    <text evidence="2">The sequence shown here is derived from an EMBL/GenBank/DDBJ whole genome shotgun (WGS) entry which is preliminary data.</text>
</comment>
<feature type="region of interest" description="Disordered" evidence="1">
    <location>
        <begin position="40"/>
        <end position="65"/>
    </location>
</feature>
<sequence length="210" mass="23367">MKRPAKSVMTGITALILLLTGFQVALLLARNIFSEADDGGRREESVSRSVPHAKDYGGSPVPAEDSAYRANVSPEDFKPIPINLNRADSVALLDLPGVGPYYASRIIRYRERLGSYAVKEQLLEIRGIDYEKYCRMAPEIEILEEDIHAPDIWSLPADSISSHPYLDAYSARAIVVFRENHPETSWKIDSLLKAGVISERSAAGLKLYFD</sequence>
<evidence type="ECO:0000313" key="2">
    <source>
        <dbReference type="EMBL" id="MBO8466054.1"/>
    </source>
</evidence>
<dbReference type="Gene3D" id="1.10.150.320">
    <property type="entry name" value="Photosystem II 12 kDa extrinsic protein"/>
    <property type="match status" value="1"/>
</dbReference>
<gene>
    <name evidence="2" type="ORF">IAB93_08715</name>
</gene>
<dbReference type="InterPro" id="IPR010994">
    <property type="entry name" value="RuvA_2-like"/>
</dbReference>
<accession>A0A9D9NAF6</accession>
<dbReference type="EMBL" id="JADIME010000092">
    <property type="protein sequence ID" value="MBO8466054.1"/>
    <property type="molecule type" value="Genomic_DNA"/>
</dbReference>
<reference evidence="2" key="1">
    <citation type="submission" date="2020-10" db="EMBL/GenBank/DDBJ databases">
        <authorList>
            <person name="Gilroy R."/>
        </authorList>
    </citation>
    <scope>NUCLEOTIDE SEQUENCE</scope>
    <source>
        <strain evidence="2">10037</strain>
    </source>
</reference>
<evidence type="ECO:0000313" key="3">
    <source>
        <dbReference type="Proteomes" id="UP000823597"/>
    </source>
</evidence>
<dbReference type="AlphaFoldDB" id="A0A9D9NAF6"/>
<dbReference type="PANTHER" id="PTHR21180">
    <property type="entry name" value="ENDONUCLEASE/EXONUCLEASE/PHOSPHATASE FAMILY DOMAIN-CONTAINING PROTEIN 1"/>
    <property type="match status" value="1"/>
</dbReference>
<dbReference type="GO" id="GO:0015627">
    <property type="term" value="C:type II protein secretion system complex"/>
    <property type="evidence" value="ECO:0007669"/>
    <property type="project" value="TreeGrafter"/>
</dbReference>
<dbReference type="Proteomes" id="UP000823597">
    <property type="component" value="Unassembled WGS sequence"/>
</dbReference>